<evidence type="ECO:0000256" key="1">
    <source>
        <dbReference type="ARBA" id="ARBA00005272"/>
    </source>
</evidence>
<feature type="domain" description="FAD/NAD(P)-binding" evidence="9">
    <location>
        <begin position="11"/>
        <end position="328"/>
    </location>
</feature>
<proteinExistence type="inferred from homology"/>
<dbReference type="SUPFAM" id="SSF51905">
    <property type="entry name" value="FAD/NAD(P)-binding domain"/>
    <property type="match status" value="1"/>
</dbReference>
<evidence type="ECO:0000313" key="12">
    <source>
        <dbReference type="Proteomes" id="UP000051497"/>
    </source>
</evidence>
<keyword evidence="6" id="KW-0520">NAD</keyword>
<protein>
    <recommendedName>
        <fullName evidence="2">NADH:ubiquinone reductase (non-electrogenic)</fullName>
        <ecNumber evidence="2">1.6.5.9</ecNumber>
    </recommendedName>
</protein>
<keyword evidence="8" id="KW-0812">Transmembrane</keyword>
<keyword evidence="8" id="KW-0472">Membrane</keyword>
<dbReference type="PANTHER" id="PTHR43706">
    <property type="entry name" value="NADH DEHYDROGENASE"/>
    <property type="match status" value="1"/>
</dbReference>
<dbReference type="PANTHER" id="PTHR43706:SF47">
    <property type="entry name" value="EXTERNAL NADH-UBIQUINONE OXIDOREDUCTASE 1, MITOCHONDRIAL-RELATED"/>
    <property type="match status" value="1"/>
</dbReference>
<dbReference type="InterPro" id="IPR023753">
    <property type="entry name" value="FAD/NAD-binding_dom"/>
</dbReference>
<evidence type="ECO:0000256" key="8">
    <source>
        <dbReference type="SAM" id="Phobius"/>
    </source>
</evidence>
<gene>
    <name evidence="11" type="ORF">HT99x_007915</name>
    <name evidence="10" type="ORF">HT99x_02098</name>
</gene>
<dbReference type="GO" id="GO:0050136">
    <property type="term" value="F:NADH dehydrogenase (quinone) (non-electrogenic) activity"/>
    <property type="evidence" value="ECO:0007669"/>
    <property type="project" value="UniProtKB-EC"/>
</dbReference>
<evidence type="ECO:0000256" key="4">
    <source>
        <dbReference type="ARBA" id="ARBA00022827"/>
    </source>
</evidence>
<comment type="caution">
    <text evidence="10">The sequence shown here is derived from an EMBL/GenBank/DDBJ whole genome shotgun (WGS) entry which is preliminary data.</text>
</comment>
<name>A0A0Q9YW80_9GAMM</name>
<dbReference type="EMBL" id="LKAJ01000008">
    <property type="protein sequence ID" value="KRG20881.1"/>
    <property type="molecule type" value="Genomic_DNA"/>
</dbReference>
<reference evidence="11" key="2">
    <citation type="journal article" date="2016" name="Genome Announc.">
        <title>Draft Genome Sequences of Two Novel Amoeba-Resistant Intranuclear Bacteria, 'Candidatus Berkiella cookevillensis' and 'Candidatus Berkiella aquae'.</title>
        <authorList>
            <person name="Mehari Y.T."/>
            <person name="Arivett B.A."/>
            <person name="Farone A.L."/>
            <person name="Gunderson J.H."/>
            <person name="Farone M.B."/>
        </authorList>
    </citation>
    <scope>NUCLEOTIDE SEQUENCE</scope>
    <source>
        <strain evidence="11">HT99</strain>
    </source>
</reference>
<dbReference type="EMBL" id="LKAJ02000001">
    <property type="protein sequence ID" value="MCS5711358.1"/>
    <property type="molecule type" value="Genomic_DNA"/>
</dbReference>
<evidence type="ECO:0000256" key="6">
    <source>
        <dbReference type="ARBA" id="ARBA00023027"/>
    </source>
</evidence>
<keyword evidence="8" id="KW-1133">Transmembrane helix</keyword>
<dbReference type="InterPro" id="IPR036188">
    <property type="entry name" value="FAD/NAD-bd_sf"/>
</dbReference>
<feature type="transmembrane region" description="Helical" evidence="8">
    <location>
        <begin position="386"/>
        <end position="407"/>
    </location>
</feature>
<dbReference type="Proteomes" id="UP000051497">
    <property type="component" value="Unassembled WGS sequence"/>
</dbReference>
<keyword evidence="3" id="KW-0285">Flavoprotein</keyword>
<keyword evidence="4" id="KW-0274">FAD</keyword>
<evidence type="ECO:0000256" key="3">
    <source>
        <dbReference type="ARBA" id="ARBA00022630"/>
    </source>
</evidence>
<sequence length="426" mass="47601">MSRHETENTKRVVIIGGGFAGLNAAKALQKHPHLSITLVDKTNHHLFQPLLYQVATAALSPGDIAMPIREIFRGQNIEVLMATVEKIDKDDHKVILDNQQVLPFDFLIIAPGARHAYFGKDAWETYAPGLKTLKDALHIRERVLASFELAERKEQPFTEDLMSFVVIGGGPTGVEMAGAIAEIAHQSLKKNFKHIDPSHTKIYLIEGGKQLLAPYPEHLAKKAQKALEKMGVTVMLNTRVTDIKEDEVFISEGKSIKAHNIIWAAGNQAAPLLQSLQVPLDKQGRVLVQNDLTIAGYPHIFVLGDASACMGKNENYLPAIAPVATQQGRYVGKSIKNVLKGKTPKPFRYWDKGMMAAIGRYDALVLSGPLQGSGFIAWILWSFVHIYFLIGFRTKFIVFFQWALYFFKGQRNIRLILKPLEFLNKK</sequence>
<dbReference type="OrthoDB" id="9781621at2"/>
<keyword evidence="12" id="KW-1185">Reference proteome</keyword>
<dbReference type="PATRIC" id="fig|1590043.3.peg.2144"/>
<evidence type="ECO:0000313" key="10">
    <source>
        <dbReference type="EMBL" id="KRG20881.1"/>
    </source>
</evidence>
<dbReference type="PRINTS" id="PR00368">
    <property type="entry name" value="FADPNR"/>
</dbReference>
<dbReference type="Pfam" id="PF07992">
    <property type="entry name" value="Pyr_redox_2"/>
    <property type="match status" value="1"/>
</dbReference>
<organism evidence="10">
    <name type="scientific">Candidatus Berkiella aquae</name>
    <dbReference type="NCBI Taxonomy" id="295108"/>
    <lineage>
        <taxon>Bacteria</taxon>
        <taxon>Pseudomonadati</taxon>
        <taxon>Pseudomonadota</taxon>
        <taxon>Gammaproteobacteria</taxon>
        <taxon>Candidatus Berkiellales</taxon>
        <taxon>Candidatus Berkiellaceae</taxon>
        <taxon>Candidatus Berkiella</taxon>
    </lineage>
</organism>
<dbReference type="Gene3D" id="3.50.50.100">
    <property type="match status" value="1"/>
</dbReference>
<reference evidence="10" key="1">
    <citation type="submission" date="2015-09" db="EMBL/GenBank/DDBJ databases">
        <title>Draft Genome Sequences of Two Novel Amoeba-resistant Intranuclear Bacteria, Candidatus Berkiella cookevillensis and Candidatus Berkiella aquae.</title>
        <authorList>
            <person name="Mehari Y.T."/>
            <person name="Arivett B.A."/>
            <person name="Farone A.L."/>
            <person name="Gunderson J.H."/>
            <person name="Farone M.B."/>
        </authorList>
    </citation>
    <scope>NUCLEOTIDE SEQUENCE [LARGE SCALE GENOMIC DNA]</scope>
    <source>
        <strain evidence="10">HT99</strain>
    </source>
</reference>
<dbReference type="PRINTS" id="PR00411">
    <property type="entry name" value="PNDRDTASEI"/>
</dbReference>
<comment type="catalytic activity">
    <reaction evidence="7">
        <text>a quinone + NADH + H(+) = a quinol + NAD(+)</text>
        <dbReference type="Rhea" id="RHEA:46160"/>
        <dbReference type="ChEBI" id="CHEBI:15378"/>
        <dbReference type="ChEBI" id="CHEBI:24646"/>
        <dbReference type="ChEBI" id="CHEBI:57540"/>
        <dbReference type="ChEBI" id="CHEBI:57945"/>
        <dbReference type="ChEBI" id="CHEBI:132124"/>
        <dbReference type="EC" id="1.6.5.9"/>
    </reaction>
</comment>
<keyword evidence="5 10" id="KW-0560">Oxidoreductase</keyword>
<reference evidence="11" key="3">
    <citation type="submission" date="2021-06" db="EMBL/GenBank/DDBJ databases">
        <title>Genomic Description and Analysis of Intracellular Bacteria, Candidatus Berkiella cookevillensis and Candidatus Berkiella aquae.</title>
        <authorList>
            <person name="Kidane D.T."/>
            <person name="Mehari Y.T."/>
            <person name="Rice F.C."/>
            <person name="Arivett B.A."/>
            <person name="Farone A.L."/>
            <person name="Berk S.G."/>
            <person name="Farone M.B."/>
        </authorList>
    </citation>
    <scope>NUCLEOTIDE SEQUENCE</scope>
    <source>
        <strain evidence="11">HT99</strain>
    </source>
</reference>
<evidence type="ECO:0000259" key="9">
    <source>
        <dbReference type="Pfam" id="PF07992"/>
    </source>
</evidence>
<dbReference type="STRING" id="295108.HT99x_02098"/>
<evidence type="ECO:0000256" key="2">
    <source>
        <dbReference type="ARBA" id="ARBA00012637"/>
    </source>
</evidence>
<evidence type="ECO:0000313" key="11">
    <source>
        <dbReference type="EMBL" id="MCS5711358.1"/>
    </source>
</evidence>
<feature type="transmembrane region" description="Helical" evidence="8">
    <location>
        <begin position="361"/>
        <end position="380"/>
    </location>
</feature>
<evidence type="ECO:0000256" key="7">
    <source>
        <dbReference type="ARBA" id="ARBA00047599"/>
    </source>
</evidence>
<comment type="similarity">
    <text evidence="1">Belongs to the NADH dehydrogenase family.</text>
</comment>
<dbReference type="AlphaFoldDB" id="A0A0Q9YW80"/>
<dbReference type="InterPro" id="IPR045024">
    <property type="entry name" value="NDH-2"/>
</dbReference>
<dbReference type="RefSeq" id="WP_075066722.1">
    <property type="nucleotide sequence ID" value="NZ_LKAJ02000001.1"/>
</dbReference>
<accession>A0A0Q9YW80</accession>
<evidence type="ECO:0000256" key="5">
    <source>
        <dbReference type="ARBA" id="ARBA00023002"/>
    </source>
</evidence>
<dbReference type="EC" id="1.6.5.9" evidence="2"/>